<organism evidence="1">
    <name type="scientific">Lyngbya confervoides BDU141951</name>
    <dbReference type="NCBI Taxonomy" id="1574623"/>
    <lineage>
        <taxon>Bacteria</taxon>
        <taxon>Bacillati</taxon>
        <taxon>Cyanobacteriota</taxon>
        <taxon>Cyanophyceae</taxon>
        <taxon>Oscillatoriophycideae</taxon>
        <taxon>Oscillatoriales</taxon>
        <taxon>Microcoleaceae</taxon>
        <taxon>Lyngbya</taxon>
    </lineage>
</organism>
<gene>
    <name evidence="1" type="ORF">QQ91_000575</name>
</gene>
<protein>
    <submittedName>
        <fullName evidence="1">Uncharacterized protein</fullName>
    </submittedName>
</protein>
<evidence type="ECO:0000313" key="1">
    <source>
        <dbReference type="EMBL" id="NEV65609.1"/>
    </source>
</evidence>
<proteinExistence type="predicted"/>
<reference evidence="1" key="3">
    <citation type="submission" date="2020-02" db="EMBL/GenBank/DDBJ databases">
        <authorList>
            <person name="Sarangi A.N."/>
            <person name="Ghosh S."/>
            <person name="Mukherjee M."/>
            <person name="Tripathy S."/>
        </authorList>
    </citation>
    <scope>NUCLEOTIDE SEQUENCE</scope>
    <source>
        <strain evidence="1">BDU141951</strain>
    </source>
</reference>
<accession>A0A8T6QIY2</accession>
<reference evidence="1" key="2">
    <citation type="journal article" date="2015" name="Genome Announc.">
        <title>Draft Genome Sequence of Filamentous Marine Cyanobacterium Lyngbya confervoides Strain BDU141951.</title>
        <authorList>
            <person name="Chandrababunaidu M.M."/>
            <person name="Sen D."/>
            <person name="Tripathy S."/>
        </authorList>
    </citation>
    <scope>NUCLEOTIDE SEQUENCE</scope>
    <source>
        <strain evidence="1">BDU141951</strain>
    </source>
</reference>
<dbReference type="EMBL" id="JTHE02000002">
    <property type="protein sequence ID" value="NEV65609.1"/>
    <property type="molecule type" value="Genomic_DNA"/>
</dbReference>
<comment type="caution">
    <text evidence="1">The sequence shown here is derived from an EMBL/GenBank/DDBJ whole genome shotgun (WGS) entry which is preliminary data.</text>
</comment>
<reference evidence="1" key="1">
    <citation type="submission" date="2014-11" db="EMBL/GenBank/DDBJ databases">
        <authorList>
            <person name="Malar M.C."/>
            <person name="Sen D."/>
            <person name="Tripathy S."/>
        </authorList>
    </citation>
    <scope>NUCLEOTIDE SEQUENCE</scope>
    <source>
        <strain evidence="1">BDU141951</strain>
    </source>
</reference>
<name>A0A8T6QIY2_9CYAN</name>
<dbReference type="AlphaFoldDB" id="A0A8T6QIY2"/>
<sequence>MAQQGDFRLPRSPFPEGIKLSRLIPNLILAGDEYPSEWAIDASPTAAT</sequence>